<organism evidence="2 3">
    <name type="scientific">Euhalothece natronophila Z-M001</name>
    <dbReference type="NCBI Taxonomy" id="522448"/>
    <lineage>
        <taxon>Bacteria</taxon>
        <taxon>Bacillati</taxon>
        <taxon>Cyanobacteriota</taxon>
        <taxon>Cyanophyceae</taxon>
        <taxon>Oscillatoriophycideae</taxon>
        <taxon>Chroococcales</taxon>
        <taxon>Halothecacae</taxon>
        <taxon>Halothece cluster</taxon>
        <taxon>Euhalothece</taxon>
    </lineage>
</organism>
<protein>
    <submittedName>
        <fullName evidence="2">MerR family transcriptional regulator</fullName>
    </submittedName>
</protein>
<dbReference type="AlphaFoldDB" id="A0A5B8NKJ7"/>
<evidence type="ECO:0000313" key="3">
    <source>
        <dbReference type="Proteomes" id="UP000318453"/>
    </source>
</evidence>
<feature type="domain" description="HTH merR-type" evidence="1">
    <location>
        <begin position="6"/>
        <end position="76"/>
    </location>
</feature>
<reference evidence="2" key="1">
    <citation type="submission" date="2019-08" db="EMBL/GenBank/DDBJ databases">
        <title>Carotenoids and Carotenoid Binding Proteins in the Halophilic Cyanobacterium Euhalothece sp. ZM00.</title>
        <authorList>
            <person name="Cho S.M."/>
            <person name="Song J.Y."/>
            <person name="Park Y.-I."/>
        </authorList>
    </citation>
    <scope>NUCLEOTIDE SEQUENCE [LARGE SCALE GENOMIC DNA]</scope>
    <source>
        <strain evidence="2">Z-M001</strain>
    </source>
</reference>
<keyword evidence="3" id="KW-1185">Reference proteome</keyword>
<dbReference type="GO" id="GO:0003677">
    <property type="term" value="F:DNA binding"/>
    <property type="evidence" value="ECO:0007669"/>
    <property type="project" value="InterPro"/>
</dbReference>
<accession>A0A5B8NKJ7</accession>
<dbReference type="Pfam" id="PF13411">
    <property type="entry name" value="MerR_1"/>
    <property type="match status" value="1"/>
</dbReference>
<proteinExistence type="predicted"/>
<dbReference type="Proteomes" id="UP000318453">
    <property type="component" value="Chromosome"/>
</dbReference>
<evidence type="ECO:0000259" key="1">
    <source>
        <dbReference type="Pfam" id="PF13411"/>
    </source>
</evidence>
<dbReference type="Gene3D" id="1.10.1660.10">
    <property type="match status" value="1"/>
</dbReference>
<dbReference type="InterPro" id="IPR009061">
    <property type="entry name" value="DNA-bd_dom_put_sf"/>
</dbReference>
<dbReference type="GO" id="GO:0006355">
    <property type="term" value="P:regulation of DNA-templated transcription"/>
    <property type="evidence" value="ECO:0007669"/>
    <property type="project" value="InterPro"/>
</dbReference>
<dbReference type="OrthoDB" id="9806513at2"/>
<dbReference type="SUPFAM" id="SSF46955">
    <property type="entry name" value="Putative DNA-binding domain"/>
    <property type="match status" value="1"/>
</dbReference>
<dbReference type="EMBL" id="CP042326">
    <property type="protein sequence ID" value="QDZ39041.1"/>
    <property type="molecule type" value="Genomic_DNA"/>
</dbReference>
<evidence type="ECO:0000313" key="2">
    <source>
        <dbReference type="EMBL" id="QDZ39041.1"/>
    </source>
</evidence>
<dbReference type="InterPro" id="IPR000551">
    <property type="entry name" value="MerR-type_HTH_dom"/>
</dbReference>
<name>A0A5B8NKJ7_9CHRO</name>
<dbReference type="KEGG" id="enn:FRE64_03275"/>
<gene>
    <name evidence="2" type="ORF">FRE64_03275</name>
</gene>
<sequence>MNKQFFTSREAAQITGCSLRQLQYWREKEVVVPTIAGTGTGRSVYYSYSELVELKLMESWLAIGFSFDRSRMLLDKLRFYKDKFDYLNPETTDRVMFYWNPDWERLLLDPFERDRAIECLDQGLAVIPLWFDQIHHQLRLKLKYS</sequence>
<dbReference type="RefSeq" id="WP_146294650.1">
    <property type="nucleotide sequence ID" value="NZ_CP042326.1"/>
</dbReference>